<dbReference type="Gene3D" id="3.60.21.40">
    <property type="entry name" value="GpdQ, catalytic alpha/beta sandwich domain"/>
    <property type="match status" value="1"/>
</dbReference>
<dbReference type="EMBL" id="CAAHFH010000002">
    <property type="protein sequence ID" value="VGO22213.1"/>
    <property type="molecule type" value="Genomic_DNA"/>
</dbReference>
<gene>
    <name evidence="2" type="ORF">SCARR_04295</name>
</gene>
<feature type="domain" description="Calcineurin-like phosphoesterase" evidence="1">
    <location>
        <begin position="42"/>
        <end position="251"/>
    </location>
</feature>
<dbReference type="SUPFAM" id="SSF56300">
    <property type="entry name" value="Metallo-dependent phosphatases"/>
    <property type="match status" value="1"/>
</dbReference>
<dbReference type="InterPro" id="IPR004843">
    <property type="entry name" value="Calcineurin-like_PHP"/>
</dbReference>
<sequence length="308" mass="34210">MSDDHVKHGWNLTRCDFLKASGTVVCGLSLRSAGATESTARLRFGILTDPHYADTAPKGSRHYRESVAKMAECIALMNEQRVDFIVELGDFKDQNKPVSEASSLENLKAIESVFGRFKGPRYHVLGNHDADSISKEQFLANTENTGIEPGSKYYSFDSKGLHFIVLDPNYKADGSDYDHGNFHWKDTNIPDQEMAWLKNDLAETTAPTIAFIHQPLDPRDETLFIKNADQVRQALQESKKVLAVFQGHLHKGNYSHIEGIHYYTLKAMVEGTGAANNSYAIVEVDHGGNITVTGYSRAVCQTMNKAPA</sequence>
<dbReference type="InterPro" id="IPR029052">
    <property type="entry name" value="Metallo-depent_PP-like"/>
</dbReference>
<dbReference type="Pfam" id="PF00149">
    <property type="entry name" value="Metallophos"/>
    <property type="match status" value="1"/>
</dbReference>
<dbReference type="InterPro" id="IPR042283">
    <property type="entry name" value="GpdQ_catalytic"/>
</dbReference>
<dbReference type="AlphaFoldDB" id="A0A6C2UQJ4"/>
<dbReference type="InterPro" id="IPR006311">
    <property type="entry name" value="TAT_signal"/>
</dbReference>
<keyword evidence="3" id="KW-1185">Reference proteome</keyword>
<reference evidence="2 3" key="1">
    <citation type="submission" date="2019-04" db="EMBL/GenBank/DDBJ databases">
        <authorList>
            <person name="Van Vliet M D."/>
        </authorList>
    </citation>
    <scope>NUCLEOTIDE SEQUENCE [LARGE SCALE GENOMIC DNA]</scope>
    <source>
        <strain evidence="2 3">F21</strain>
    </source>
</reference>
<dbReference type="GO" id="GO:0016787">
    <property type="term" value="F:hydrolase activity"/>
    <property type="evidence" value="ECO:0007669"/>
    <property type="project" value="InterPro"/>
</dbReference>
<proteinExistence type="predicted"/>
<dbReference type="PROSITE" id="PS51318">
    <property type="entry name" value="TAT"/>
    <property type="match status" value="1"/>
</dbReference>
<organism evidence="2 3">
    <name type="scientific">Pontiella sulfatireligans</name>
    <dbReference type="NCBI Taxonomy" id="2750658"/>
    <lineage>
        <taxon>Bacteria</taxon>
        <taxon>Pseudomonadati</taxon>
        <taxon>Kiritimatiellota</taxon>
        <taxon>Kiritimatiellia</taxon>
        <taxon>Kiritimatiellales</taxon>
        <taxon>Pontiellaceae</taxon>
        <taxon>Pontiella</taxon>
    </lineage>
</organism>
<protein>
    <recommendedName>
        <fullName evidence="1">Calcineurin-like phosphoesterase domain-containing protein</fullName>
    </recommendedName>
</protein>
<dbReference type="PANTHER" id="PTHR16509">
    <property type="match status" value="1"/>
</dbReference>
<dbReference type="PANTHER" id="PTHR16509:SF1">
    <property type="entry name" value="MANGANESE-DEPENDENT ADP-RIBOSE_CDP-ALCOHOL DIPHOSPHATASE"/>
    <property type="match status" value="1"/>
</dbReference>
<dbReference type="Gene3D" id="3.60.21.10">
    <property type="match status" value="1"/>
</dbReference>
<dbReference type="RefSeq" id="WP_136063611.1">
    <property type="nucleotide sequence ID" value="NZ_CAAHFH010000002.1"/>
</dbReference>
<name>A0A6C2UQJ4_9BACT</name>
<evidence type="ECO:0000259" key="1">
    <source>
        <dbReference type="Pfam" id="PF00149"/>
    </source>
</evidence>
<evidence type="ECO:0000313" key="2">
    <source>
        <dbReference type="EMBL" id="VGO22213.1"/>
    </source>
</evidence>
<accession>A0A6C2UQJ4</accession>
<dbReference type="Proteomes" id="UP000346198">
    <property type="component" value="Unassembled WGS sequence"/>
</dbReference>
<evidence type="ECO:0000313" key="3">
    <source>
        <dbReference type="Proteomes" id="UP000346198"/>
    </source>
</evidence>